<reference evidence="2" key="1">
    <citation type="submission" date="2022-11" db="UniProtKB">
        <authorList>
            <consortium name="WormBaseParasite"/>
        </authorList>
    </citation>
    <scope>IDENTIFICATION</scope>
</reference>
<sequence length="116" mass="12550">MATESVADLKRQLEFGNASVQSRAFTAIIGLIANSKSESSRTERTLAIEQLWNCLKCERVQLAGWASTAIAALVGQSVLPREDAVRQCIHVLGSAHHPRIAIETIGKLLADADRTP</sequence>
<protein>
    <submittedName>
        <fullName evidence="2">HEAT repeat domain-containing protein</fullName>
    </submittedName>
</protein>
<keyword evidence="1" id="KW-1185">Reference proteome</keyword>
<organism evidence="1 2">
    <name type="scientific">Plectus sambesii</name>
    <dbReference type="NCBI Taxonomy" id="2011161"/>
    <lineage>
        <taxon>Eukaryota</taxon>
        <taxon>Metazoa</taxon>
        <taxon>Ecdysozoa</taxon>
        <taxon>Nematoda</taxon>
        <taxon>Chromadorea</taxon>
        <taxon>Plectida</taxon>
        <taxon>Plectina</taxon>
        <taxon>Plectoidea</taxon>
        <taxon>Plectidae</taxon>
        <taxon>Plectus</taxon>
    </lineage>
</organism>
<dbReference type="WBParaSite" id="PSAMB.scaffold3009size20051.g19996.t1">
    <property type="protein sequence ID" value="PSAMB.scaffold3009size20051.g19996.t1"/>
    <property type="gene ID" value="PSAMB.scaffold3009size20051.g19996"/>
</dbReference>
<proteinExistence type="predicted"/>
<dbReference type="AlphaFoldDB" id="A0A914W2B4"/>
<evidence type="ECO:0000313" key="2">
    <source>
        <dbReference type="WBParaSite" id="PSAMB.scaffold3009size20051.g19996.t1"/>
    </source>
</evidence>
<name>A0A914W2B4_9BILA</name>
<dbReference type="Proteomes" id="UP000887566">
    <property type="component" value="Unplaced"/>
</dbReference>
<evidence type="ECO:0000313" key="1">
    <source>
        <dbReference type="Proteomes" id="UP000887566"/>
    </source>
</evidence>
<accession>A0A914W2B4</accession>